<accession>A0A8K0GRE7</accession>
<organism evidence="1 2">
    <name type="scientific">Rhamnella rubrinervis</name>
    <dbReference type="NCBI Taxonomy" id="2594499"/>
    <lineage>
        <taxon>Eukaryota</taxon>
        <taxon>Viridiplantae</taxon>
        <taxon>Streptophyta</taxon>
        <taxon>Embryophyta</taxon>
        <taxon>Tracheophyta</taxon>
        <taxon>Spermatophyta</taxon>
        <taxon>Magnoliopsida</taxon>
        <taxon>eudicotyledons</taxon>
        <taxon>Gunneridae</taxon>
        <taxon>Pentapetalae</taxon>
        <taxon>rosids</taxon>
        <taxon>fabids</taxon>
        <taxon>Rosales</taxon>
        <taxon>Rhamnaceae</taxon>
        <taxon>rhamnoid group</taxon>
        <taxon>Rhamneae</taxon>
        <taxon>Rhamnella</taxon>
    </lineage>
</organism>
<gene>
    <name evidence="1" type="ORF">FNV43_RR21406</name>
</gene>
<sequence length="108" mass="12518">MAGETAPSINGIYYFATCPFTAFPNLLCELNHQDHGFGLRVLFRFPRCKFENFRQLLSGLDMYAIFLVLRGKNKMCFFVFESHDAVLRDKVCLLVGLEVLDEYMTIMF</sequence>
<proteinExistence type="predicted"/>
<comment type="caution">
    <text evidence="1">The sequence shown here is derived from an EMBL/GenBank/DDBJ whole genome shotgun (WGS) entry which is preliminary data.</text>
</comment>
<protein>
    <submittedName>
        <fullName evidence="1">Uncharacterized protein</fullName>
    </submittedName>
</protein>
<name>A0A8K0GRE7_9ROSA</name>
<dbReference type="EMBL" id="VOIH02000009">
    <property type="protein sequence ID" value="KAF3438642.1"/>
    <property type="molecule type" value="Genomic_DNA"/>
</dbReference>
<evidence type="ECO:0000313" key="1">
    <source>
        <dbReference type="EMBL" id="KAF3438642.1"/>
    </source>
</evidence>
<dbReference type="AlphaFoldDB" id="A0A8K0GRE7"/>
<reference evidence="1" key="1">
    <citation type="submission" date="2020-03" db="EMBL/GenBank/DDBJ databases">
        <title>A high-quality chromosome-level genome assembly of a woody plant with both climbing and erect habits, Rhamnella rubrinervis.</title>
        <authorList>
            <person name="Lu Z."/>
            <person name="Yang Y."/>
            <person name="Zhu X."/>
            <person name="Sun Y."/>
        </authorList>
    </citation>
    <scope>NUCLEOTIDE SEQUENCE</scope>
    <source>
        <strain evidence="1">BYM</strain>
        <tissue evidence="1">Leaf</tissue>
    </source>
</reference>
<evidence type="ECO:0000313" key="2">
    <source>
        <dbReference type="Proteomes" id="UP000796880"/>
    </source>
</evidence>
<dbReference type="Proteomes" id="UP000796880">
    <property type="component" value="Unassembled WGS sequence"/>
</dbReference>
<keyword evidence="2" id="KW-1185">Reference proteome</keyword>